<evidence type="ECO:0000256" key="1">
    <source>
        <dbReference type="SAM" id="Phobius"/>
    </source>
</evidence>
<evidence type="ECO:0000313" key="3">
    <source>
        <dbReference type="Proteomes" id="UP001558652"/>
    </source>
</evidence>
<sequence length="415" mass="45657">MGLLTDPAGFHGRPIRLLVKNQSKICFLLYVASVVWYCLLAHDQVNSATYLSENALLPGLVTVGCVVGSATSATLVDLRHELARRQSAGDVSMPSAWIRARISDDVALMFVSNFQKYTGKNVYGVIRGGGASTEAIVLSVPFRGSDSVHPSTDPSLALLLTIGACFRKQKYWAKDIILLVTEHEQLGMQAWLEAYHGTTCGTEGVLESGDVMGRGGSIQAAVNLQVYSSRVRSIDVKLSGLNGQLPNLDLANLVHRICSKERVRHTFANKEKAHGMNTNEQWLHSLHTMTSMVLTQASGVPDGNHGLFHRFGIEAVTLEGYGDEQGPTVPLQYIGRVIEGVFRSINNLLERFHQSYFFYLLVDTDRFVSIGHYMPCVGLLVGALFIRAFAFYLNLEDLLRSKLMKNKSPVKPVSV</sequence>
<comment type="caution">
    <text evidence="2">The sequence shown here is derived from an EMBL/GenBank/DDBJ whole genome shotgun (WGS) entry which is preliminary data.</text>
</comment>
<keyword evidence="1" id="KW-1133">Transmembrane helix</keyword>
<dbReference type="PIRSF" id="PIRSF036762">
    <property type="entry name" value="GAA1"/>
    <property type="match status" value="1"/>
</dbReference>
<dbReference type="PANTHER" id="PTHR13304">
    <property type="entry name" value="GLYCOSYLPHOSPHATIDYLINOSITOL ANCHOR ATTACHMENT 1 PROTEIN"/>
    <property type="match status" value="1"/>
</dbReference>
<dbReference type="Proteomes" id="UP001558652">
    <property type="component" value="Unassembled WGS sequence"/>
</dbReference>
<dbReference type="InterPro" id="IPR007246">
    <property type="entry name" value="Gaa1"/>
</dbReference>
<gene>
    <name evidence="2" type="ORF">AAG570_007307</name>
</gene>
<reference evidence="2 3" key="1">
    <citation type="submission" date="2024-07" db="EMBL/GenBank/DDBJ databases">
        <title>Chromosome-level genome assembly of the water stick insect Ranatra chinensis (Heteroptera: Nepidae).</title>
        <authorList>
            <person name="Liu X."/>
        </authorList>
    </citation>
    <scope>NUCLEOTIDE SEQUENCE [LARGE SCALE GENOMIC DNA]</scope>
    <source>
        <strain evidence="2">Cailab_2021Rc</strain>
        <tissue evidence="2">Muscle</tissue>
    </source>
</reference>
<keyword evidence="1" id="KW-0812">Transmembrane</keyword>
<dbReference type="Pfam" id="PF04114">
    <property type="entry name" value="Gaa1"/>
    <property type="match status" value="1"/>
</dbReference>
<protein>
    <recommendedName>
        <fullName evidence="4">Glycosylphosphatidylinositol anchor attachment 1 protein</fullName>
    </recommendedName>
</protein>
<dbReference type="AlphaFoldDB" id="A0ABD0XVH4"/>
<keyword evidence="3" id="KW-1185">Reference proteome</keyword>
<feature type="transmembrane region" description="Helical" evidence="1">
    <location>
        <begin position="376"/>
        <end position="395"/>
    </location>
</feature>
<evidence type="ECO:0008006" key="4">
    <source>
        <dbReference type="Google" id="ProtNLM"/>
    </source>
</evidence>
<accession>A0ABD0XVH4</accession>
<evidence type="ECO:0000313" key="2">
    <source>
        <dbReference type="EMBL" id="KAL1115276.1"/>
    </source>
</evidence>
<dbReference type="EMBL" id="JBFDAA010000020">
    <property type="protein sequence ID" value="KAL1115276.1"/>
    <property type="molecule type" value="Genomic_DNA"/>
</dbReference>
<keyword evidence="1" id="KW-0472">Membrane</keyword>
<organism evidence="2 3">
    <name type="scientific">Ranatra chinensis</name>
    <dbReference type="NCBI Taxonomy" id="642074"/>
    <lineage>
        <taxon>Eukaryota</taxon>
        <taxon>Metazoa</taxon>
        <taxon>Ecdysozoa</taxon>
        <taxon>Arthropoda</taxon>
        <taxon>Hexapoda</taxon>
        <taxon>Insecta</taxon>
        <taxon>Pterygota</taxon>
        <taxon>Neoptera</taxon>
        <taxon>Paraneoptera</taxon>
        <taxon>Hemiptera</taxon>
        <taxon>Heteroptera</taxon>
        <taxon>Panheteroptera</taxon>
        <taxon>Nepomorpha</taxon>
        <taxon>Nepidae</taxon>
        <taxon>Ranatrinae</taxon>
        <taxon>Ranatra</taxon>
    </lineage>
</organism>
<proteinExistence type="predicted"/>
<dbReference type="PANTHER" id="PTHR13304:SF0">
    <property type="entry name" value="GLYCOSYLPHOSPHATIDYLINOSITOL ANCHOR ATTACHMENT 1 PROTEIN"/>
    <property type="match status" value="1"/>
</dbReference>
<name>A0ABD0XVH4_9HEMI</name>